<protein>
    <submittedName>
        <fullName evidence="2">Uncharacterized protein</fullName>
    </submittedName>
</protein>
<dbReference type="Gene3D" id="1.10.287.540">
    <property type="entry name" value="Helix hairpin bin"/>
    <property type="match status" value="1"/>
</dbReference>
<keyword evidence="3" id="KW-1185">Reference proteome</keyword>
<gene>
    <name evidence="2" type="ORF">SAMN04488695_102157</name>
</gene>
<dbReference type="AlphaFoldDB" id="A0A1I4ZV13"/>
<dbReference type="Proteomes" id="UP000181899">
    <property type="component" value="Unassembled WGS sequence"/>
</dbReference>
<accession>A0A1I4ZV13</accession>
<name>A0A1I4ZV13_9CLOT</name>
<dbReference type="STRING" id="398199.SAMN05421804_105124"/>
<evidence type="ECO:0000313" key="3">
    <source>
        <dbReference type="Proteomes" id="UP000181899"/>
    </source>
</evidence>
<dbReference type="SUPFAM" id="SSF158221">
    <property type="entry name" value="YnzC-like"/>
    <property type="match status" value="1"/>
</dbReference>
<keyword evidence="1" id="KW-0963">Cytoplasm</keyword>
<dbReference type="Pfam" id="PF05979">
    <property type="entry name" value="DUF896"/>
    <property type="match status" value="1"/>
</dbReference>
<dbReference type="InterPro" id="IPR009242">
    <property type="entry name" value="DUF896"/>
</dbReference>
<organism evidence="2 3">
    <name type="scientific">Proteiniclasticum ruminis</name>
    <dbReference type="NCBI Taxonomy" id="398199"/>
    <lineage>
        <taxon>Bacteria</taxon>
        <taxon>Bacillati</taxon>
        <taxon>Bacillota</taxon>
        <taxon>Clostridia</taxon>
        <taxon>Eubacteriales</taxon>
        <taxon>Clostridiaceae</taxon>
        <taxon>Proteiniclasticum</taxon>
    </lineage>
</organism>
<dbReference type="EMBL" id="FOVK01000002">
    <property type="protein sequence ID" value="SFN53839.1"/>
    <property type="molecule type" value="Genomic_DNA"/>
</dbReference>
<evidence type="ECO:0000313" key="2">
    <source>
        <dbReference type="EMBL" id="SFN53839.1"/>
    </source>
</evidence>
<proteinExistence type="predicted"/>
<dbReference type="PANTHER" id="PTHR37300">
    <property type="entry name" value="UPF0291 PROTEIN CBO2609/CLC_2481"/>
    <property type="match status" value="1"/>
</dbReference>
<sequence>MYNEIPHDELVAKINEFTAMTRERDLTEEEEKERAAYREEYLKRIRQSMRGSLQGVYYKGKK</sequence>
<dbReference type="RefSeq" id="WP_074911145.1">
    <property type="nucleotide sequence ID" value="NZ_FOVK01000002.1"/>
</dbReference>
<dbReference type="PANTHER" id="PTHR37300:SF1">
    <property type="entry name" value="UPF0291 PROTEIN YNZC"/>
    <property type="match status" value="1"/>
</dbReference>
<reference evidence="2 3" key="1">
    <citation type="submission" date="2016-10" db="EMBL/GenBank/DDBJ databases">
        <authorList>
            <person name="de Groot N.N."/>
        </authorList>
    </citation>
    <scope>NUCLEOTIDE SEQUENCE [LARGE SCALE GENOMIC DNA]</scope>
    <source>
        <strain evidence="2 3">ML2</strain>
    </source>
</reference>
<evidence type="ECO:0000256" key="1">
    <source>
        <dbReference type="ARBA" id="ARBA00022490"/>
    </source>
</evidence>